<dbReference type="eggNOG" id="COG1506">
    <property type="taxonomic scope" value="Bacteria"/>
</dbReference>
<dbReference type="AlphaFoldDB" id="F4L4J5"/>
<protein>
    <submittedName>
        <fullName evidence="3">Peptidase S9 prolyl oligopeptidase active site domain protein</fullName>
    </submittedName>
</protein>
<dbReference type="GO" id="GO:0006508">
    <property type="term" value="P:proteolysis"/>
    <property type="evidence" value="ECO:0007669"/>
    <property type="project" value="InterPro"/>
</dbReference>
<dbReference type="GO" id="GO:0004252">
    <property type="term" value="F:serine-type endopeptidase activity"/>
    <property type="evidence" value="ECO:0007669"/>
    <property type="project" value="TreeGrafter"/>
</dbReference>
<reference key="2">
    <citation type="submission" date="2011-04" db="EMBL/GenBank/DDBJ databases">
        <title>Complete sequence of chromosome of Haliscomenobacter hydrossis DSM 1100.</title>
        <authorList>
            <consortium name="US DOE Joint Genome Institute (JGI-PGF)"/>
            <person name="Lucas S."/>
            <person name="Han J."/>
            <person name="Lapidus A."/>
            <person name="Bruce D."/>
            <person name="Goodwin L."/>
            <person name="Pitluck S."/>
            <person name="Peters L."/>
            <person name="Kyrpides N."/>
            <person name="Mavromatis K."/>
            <person name="Ivanova N."/>
            <person name="Ovchinnikova G."/>
            <person name="Pagani I."/>
            <person name="Daligault H."/>
            <person name="Detter J.C."/>
            <person name="Han C."/>
            <person name="Land M."/>
            <person name="Hauser L."/>
            <person name="Markowitz V."/>
            <person name="Cheng J.-F."/>
            <person name="Hugenholtz P."/>
            <person name="Woyke T."/>
            <person name="Wu D."/>
            <person name="Verbarg S."/>
            <person name="Frueling A."/>
            <person name="Brambilla E."/>
            <person name="Klenk H.-P."/>
            <person name="Eisen J.A."/>
        </authorList>
    </citation>
    <scope>NUCLEOTIDE SEQUENCE</scope>
    <source>
        <strain>DSM 1100</strain>
    </source>
</reference>
<organism evidence="3 4">
    <name type="scientific">Haliscomenobacter hydrossis (strain ATCC 27775 / DSM 1100 / LMG 10767 / O)</name>
    <dbReference type="NCBI Taxonomy" id="760192"/>
    <lineage>
        <taxon>Bacteria</taxon>
        <taxon>Pseudomonadati</taxon>
        <taxon>Bacteroidota</taxon>
        <taxon>Saprospiria</taxon>
        <taxon>Saprospirales</taxon>
        <taxon>Haliscomenobacteraceae</taxon>
        <taxon>Haliscomenobacter</taxon>
    </lineage>
</organism>
<name>F4L4J5_HALH1</name>
<dbReference type="PANTHER" id="PTHR42776:SF4">
    <property type="entry name" value="ACYLAMINO-ACID-RELEASING ENZYME"/>
    <property type="match status" value="1"/>
</dbReference>
<dbReference type="PANTHER" id="PTHR42776">
    <property type="entry name" value="SERINE PEPTIDASE S9 FAMILY MEMBER"/>
    <property type="match status" value="1"/>
</dbReference>
<sequence>MFRLLLLLFLFPVVGFSQNTAKRMLEHADIAKWKNIESSKISGDGRWVAYVVKPLEGDGELRLYDAQTEKTYPVPRAENLNFSQDSRYLAFIIKPHQDSTMNMRRRKVKKEDLPKDTLGVYDLRTLRLSKYGGVKSYQMPEKWSGWLAYLREPVKRPAKDTSGFVWKKESEENGTRLILLELEEKQERLIGYVKTYQLARDKARIAWYTTGGDPEQKPGVYVFDGETRQTKQVLAQKGNVKQLVFDRPGNQLAFVADVDTTKARIRPFGLYHWQNTADKAKLVLSPGASFLPKDWLPSENGTISFSKDGSKMFFGIAPPPILQDTTLLEEEIVNMEVWSTNDPRIYPMQKVQLDRDRKRSYTCILHTADGKLVQLGSPDVPEIRLSNEGNGNLALGLSNLPYQIQVSWDAEPINDVYLIDVSNGKKEKIATAVHGSPALSPVGKYVYWFNAIDTAWTAWNIAKKELVKLSNNQKVSFADELHDSPSSPNDYGFAGWTTEDDYFMAYDRYDIWLLDPTNQLKATNLTNMRAEKIEMRYIRTDPEERSIEEVKPLLLHFTNETTKDEGYYWYDIHSGKKRPLQQGAFMYSRQVQKAKNADRWIFTRENFQTFPDLVYSSDLQKIKTISQANPQQSEFYWGTVELTEWTALDGQRLQGLLIKPAGFDPKKKYPMITYFYERNSDLLHQHRTPAYNRTVLSFSQLASRGFLVFIPDIPYRIGYPGESAHNAVISGVTALVDKGFVDKDNLGVQGHSWGGYQIAYLVTQTNIFKCAESGAPVVNMVSAYGGIRWESGMSRMFQYEHTQSRIGGTLWEKPLRYLENSPIFFIDKVNTPLLIMHNDKDGAVPWYQGIEFYMALRRLGKPAWMLNYNEEGHGLVKYQNRKDFQLRMLQFFEHYLKGAPKPVWMEKGVPAIEKGVK</sequence>
<dbReference type="Gene3D" id="2.130.10.10">
    <property type="entry name" value="YVTN repeat-like/Quinoprotein amine dehydrogenase"/>
    <property type="match status" value="1"/>
</dbReference>
<dbReference type="Gene3D" id="3.40.50.1820">
    <property type="entry name" value="alpha/beta hydrolase"/>
    <property type="match status" value="1"/>
</dbReference>
<feature type="domain" description="Peptidase S9 prolyl oligopeptidase catalytic" evidence="2">
    <location>
        <begin position="728"/>
        <end position="898"/>
    </location>
</feature>
<evidence type="ECO:0000259" key="2">
    <source>
        <dbReference type="Pfam" id="PF00326"/>
    </source>
</evidence>
<evidence type="ECO:0000313" key="4">
    <source>
        <dbReference type="Proteomes" id="UP000008461"/>
    </source>
</evidence>
<keyword evidence="4" id="KW-1185">Reference proteome</keyword>
<dbReference type="InterPro" id="IPR015943">
    <property type="entry name" value="WD40/YVTN_repeat-like_dom_sf"/>
</dbReference>
<dbReference type="InterPro" id="IPR001375">
    <property type="entry name" value="Peptidase_S9_cat"/>
</dbReference>
<accession>F4L4J5</accession>
<dbReference type="STRING" id="760192.Halhy_4150"/>
<evidence type="ECO:0000313" key="3">
    <source>
        <dbReference type="EMBL" id="AEE51996.1"/>
    </source>
</evidence>
<dbReference type="Pfam" id="PF00326">
    <property type="entry name" value="Peptidase_S9"/>
    <property type="match status" value="1"/>
</dbReference>
<dbReference type="SUPFAM" id="SSF69304">
    <property type="entry name" value="Tricorn protease N-terminal domain"/>
    <property type="match status" value="1"/>
</dbReference>
<dbReference type="KEGG" id="hhy:Halhy_4150"/>
<evidence type="ECO:0000256" key="1">
    <source>
        <dbReference type="ARBA" id="ARBA00022801"/>
    </source>
</evidence>
<dbReference type="SUPFAM" id="SSF53474">
    <property type="entry name" value="alpha/beta-Hydrolases"/>
    <property type="match status" value="1"/>
</dbReference>
<reference evidence="3 4" key="1">
    <citation type="journal article" date="2011" name="Stand. Genomic Sci.">
        <title>Complete genome sequence of Haliscomenobacter hydrossis type strain (O).</title>
        <authorList>
            <consortium name="US DOE Joint Genome Institute (JGI-PGF)"/>
            <person name="Daligault H."/>
            <person name="Lapidus A."/>
            <person name="Zeytun A."/>
            <person name="Nolan M."/>
            <person name="Lucas S."/>
            <person name="Del Rio T.G."/>
            <person name="Tice H."/>
            <person name="Cheng J.F."/>
            <person name="Tapia R."/>
            <person name="Han C."/>
            <person name="Goodwin L."/>
            <person name="Pitluck S."/>
            <person name="Liolios K."/>
            <person name="Pagani I."/>
            <person name="Ivanova N."/>
            <person name="Huntemann M."/>
            <person name="Mavromatis K."/>
            <person name="Mikhailova N."/>
            <person name="Pati A."/>
            <person name="Chen A."/>
            <person name="Palaniappan K."/>
            <person name="Land M."/>
            <person name="Hauser L."/>
            <person name="Brambilla E.M."/>
            <person name="Rohde M."/>
            <person name="Verbarg S."/>
            <person name="Goker M."/>
            <person name="Bristow J."/>
            <person name="Eisen J.A."/>
            <person name="Markowitz V."/>
            <person name="Hugenholtz P."/>
            <person name="Kyrpides N.C."/>
            <person name="Klenk H.P."/>
            <person name="Woyke T."/>
        </authorList>
    </citation>
    <scope>NUCLEOTIDE SEQUENCE [LARGE SCALE GENOMIC DNA]</scope>
    <source>
        <strain evidence="4">ATCC 27775 / DSM 1100 / LMG 10767 / O</strain>
    </source>
</reference>
<dbReference type="InterPro" id="IPR029058">
    <property type="entry name" value="AB_hydrolase_fold"/>
</dbReference>
<proteinExistence type="predicted"/>
<dbReference type="RefSeq" id="WP_013766534.1">
    <property type="nucleotide sequence ID" value="NC_015510.1"/>
</dbReference>
<dbReference type="Proteomes" id="UP000008461">
    <property type="component" value="Chromosome"/>
</dbReference>
<dbReference type="HOGENOM" id="CLU_014586_0_0_10"/>
<keyword evidence="1" id="KW-0378">Hydrolase</keyword>
<gene>
    <name evidence="3" type="ordered locus">Halhy_4150</name>
</gene>
<dbReference type="EMBL" id="CP002691">
    <property type="protein sequence ID" value="AEE51996.1"/>
    <property type="molecule type" value="Genomic_DNA"/>
</dbReference>